<gene>
    <name evidence="1" type="ORF">JTE90_022847</name>
</gene>
<proteinExistence type="predicted"/>
<accession>A0AAV6U4H3</accession>
<reference evidence="1 2" key="1">
    <citation type="journal article" date="2022" name="Nat. Ecol. Evol.">
        <title>A masculinizing supergene underlies an exaggerated male reproductive morph in a spider.</title>
        <authorList>
            <person name="Hendrickx F."/>
            <person name="De Corte Z."/>
            <person name="Sonet G."/>
            <person name="Van Belleghem S.M."/>
            <person name="Kostlbacher S."/>
            <person name="Vangestel C."/>
        </authorList>
    </citation>
    <scope>NUCLEOTIDE SEQUENCE [LARGE SCALE GENOMIC DNA]</scope>
    <source>
        <strain evidence="1">W744_W776</strain>
    </source>
</reference>
<evidence type="ECO:0000313" key="2">
    <source>
        <dbReference type="Proteomes" id="UP000827092"/>
    </source>
</evidence>
<evidence type="ECO:0000313" key="1">
    <source>
        <dbReference type="EMBL" id="KAG8178524.1"/>
    </source>
</evidence>
<comment type="caution">
    <text evidence="1">The sequence shown here is derived from an EMBL/GenBank/DDBJ whole genome shotgun (WGS) entry which is preliminary data.</text>
</comment>
<dbReference type="EMBL" id="JAFNEN010000689">
    <property type="protein sequence ID" value="KAG8178524.1"/>
    <property type="molecule type" value="Genomic_DNA"/>
</dbReference>
<organism evidence="1 2">
    <name type="scientific">Oedothorax gibbosus</name>
    <dbReference type="NCBI Taxonomy" id="931172"/>
    <lineage>
        <taxon>Eukaryota</taxon>
        <taxon>Metazoa</taxon>
        <taxon>Ecdysozoa</taxon>
        <taxon>Arthropoda</taxon>
        <taxon>Chelicerata</taxon>
        <taxon>Arachnida</taxon>
        <taxon>Araneae</taxon>
        <taxon>Araneomorphae</taxon>
        <taxon>Entelegynae</taxon>
        <taxon>Araneoidea</taxon>
        <taxon>Linyphiidae</taxon>
        <taxon>Erigoninae</taxon>
        <taxon>Oedothorax</taxon>
    </lineage>
</organism>
<protein>
    <recommendedName>
        <fullName evidence="3">HAT C-terminal dimerisation domain-containing protein</fullName>
    </recommendedName>
</protein>
<evidence type="ECO:0008006" key="3">
    <source>
        <dbReference type="Google" id="ProtNLM"/>
    </source>
</evidence>
<sequence>MAPNKLFLDKEQKATTHAEARGIMKQMESVEMVMMMFLWIDILERFQPVGKILQSVDIDLSRAVQLLSSLTLYLEDIRSRFEDYEKMAKEVAINLSSKEESRIPRKHFKTIYDGNAPETVLKPTDKFKVETFLPIIDQLQTELHDRIKVYELLEERFACLHKFKSMEIGIMKEKAEALAKTYPKDLSIDIVNELNHLNYFITEDCFTDENPLTARSLLKYIINKGVVCIFPNVVIALRIFLCLFCSNCTGERSFSKLKHI</sequence>
<dbReference type="InterPro" id="IPR052958">
    <property type="entry name" value="IFN-induced_PKR_regulator"/>
</dbReference>
<keyword evidence="2" id="KW-1185">Reference proteome</keyword>
<dbReference type="AlphaFoldDB" id="A0AAV6U4H3"/>
<dbReference type="PANTHER" id="PTHR46289:SF14">
    <property type="entry name" value="DUF4371 DOMAIN-CONTAINING PROTEIN"/>
    <property type="match status" value="1"/>
</dbReference>
<dbReference type="Proteomes" id="UP000827092">
    <property type="component" value="Unassembled WGS sequence"/>
</dbReference>
<name>A0AAV6U4H3_9ARAC</name>
<dbReference type="PANTHER" id="PTHR46289">
    <property type="entry name" value="52 KDA REPRESSOR OF THE INHIBITOR OF THE PROTEIN KINASE-LIKE PROTEIN-RELATED"/>
    <property type="match status" value="1"/>
</dbReference>